<protein>
    <recommendedName>
        <fullName evidence="4">DUF4349 domain-containing protein</fullName>
    </recommendedName>
</protein>
<reference evidence="2 3" key="1">
    <citation type="journal article" date="2015" name="Nature">
        <title>rRNA introns, odd ribosomes, and small enigmatic genomes across a large radiation of phyla.</title>
        <authorList>
            <person name="Brown C.T."/>
            <person name="Hug L.A."/>
            <person name="Thomas B.C."/>
            <person name="Sharon I."/>
            <person name="Castelle C.J."/>
            <person name="Singh A."/>
            <person name="Wilkins M.J."/>
            <person name="Williams K.H."/>
            <person name="Banfield J.F."/>
        </authorList>
    </citation>
    <scope>NUCLEOTIDE SEQUENCE [LARGE SCALE GENOMIC DNA]</scope>
</reference>
<keyword evidence="1" id="KW-0812">Transmembrane</keyword>
<evidence type="ECO:0000313" key="3">
    <source>
        <dbReference type="Proteomes" id="UP000034022"/>
    </source>
</evidence>
<proteinExistence type="predicted"/>
<dbReference type="Proteomes" id="UP000034022">
    <property type="component" value="Unassembled WGS sequence"/>
</dbReference>
<sequence>MDFFNQLKAKFPQILKIGGLALGVLLILSLLLSVTSSSFSSFGFQNSAKQSGDSFGLKMTESIGHVASDMDDAVMNKQLSLSSRNVTPAVSYEQPVNIGNDSENYEITEYNASIETRRLKDTCASVAALKALDYVVFENANEYDSSCNYYFKVASENREEILNKIKALDPKDFTENIRTIKSQVDDYTGEEEILKKKLTSVESTLSNAIEAYDEITEVARDAKDAESLAKIIDSKIRVIESLSQQKINIAEQLDRLGRAKAEQLDRLNYAYFNISIYENKFIDGEVLKDSWKSAVQKFVRDTNRILQDLSINFVLLILLIIQYALYLLIITIAVKYGWKVAKKLWNK</sequence>
<evidence type="ECO:0008006" key="4">
    <source>
        <dbReference type="Google" id="ProtNLM"/>
    </source>
</evidence>
<comment type="caution">
    <text evidence="2">The sequence shown here is derived from an EMBL/GenBank/DDBJ whole genome shotgun (WGS) entry which is preliminary data.</text>
</comment>
<evidence type="ECO:0000313" key="2">
    <source>
        <dbReference type="EMBL" id="KKQ69830.1"/>
    </source>
</evidence>
<keyword evidence="1" id="KW-1133">Transmembrane helix</keyword>
<dbReference type="AlphaFoldDB" id="A0A0G0K2Z0"/>
<gene>
    <name evidence="2" type="ORF">US91_C0009G0033</name>
</gene>
<feature type="transmembrane region" description="Helical" evidence="1">
    <location>
        <begin position="313"/>
        <end position="338"/>
    </location>
</feature>
<name>A0A0G0K2Z0_9BACT</name>
<evidence type="ECO:0000256" key="1">
    <source>
        <dbReference type="SAM" id="Phobius"/>
    </source>
</evidence>
<organism evidence="2 3">
    <name type="scientific">Candidatus Falkowbacteria bacterium GW2011_GWE1_38_31</name>
    <dbReference type="NCBI Taxonomy" id="1618638"/>
    <lineage>
        <taxon>Bacteria</taxon>
        <taxon>Candidatus Falkowiibacteriota</taxon>
    </lineage>
</organism>
<keyword evidence="1" id="KW-0472">Membrane</keyword>
<dbReference type="EMBL" id="LBUU01000009">
    <property type="protein sequence ID" value="KKQ69830.1"/>
    <property type="molecule type" value="Genomic_DNA"/>
</dbReference>
<accession>A0A0G0K2Z0</accession>